<dbReference type="EMBL" id="OBQF01000003">
    <property type="protein sequence ID" value="SOC41658.1"/>
    <property type="molecule type" value="Genomic_DNA"/>
</dbReference>
<feature type="transmembrane region" description="Helical" evidence="1">
    <location>
        <begin position="421"/>
        <end position="444"/>
    </location>
</feature>
<feature type="transmembrane region" description="Helical" evidence="1">
    <location>
        <begin position="88"/>
        <end position="107"/>
    </location>
</feature>
<dbReference type="PANTHER" id="PTHR43849">
    <property type="entry name" value="BLL3936 PROTEIN"/>
    <property type="match status" value="1"/>
</dbReference>
<dbReference type="PANTHER" id="PTHR43849:SF2">
    <property type="entry name" value="BLL3936 PROTEIN"/>
    <property type="match status" value="1"/>
</dbReference>
<proteinExistence type="predicted"/>
<evidence type="ECO:0000313" key="4">
    <source>
        <dbReference type="Proteomes" id="UP000219412"/>
    </source>
</evidence>
<feature type="transmembrane region" description="Helical" evidence="1">
    <location>
        <begin position="143"/>
        <end position="160"/>
    </location>
</feature>
<dbReference type="Proteomes" id="UP000219412">
    <property type="component" value="Unassembled WGS sequence"/>
</dbReference>
<accession>A0A285UJT3</accession>
<dbReference type="InterPro" id="IPR010656">
    <property type="entry name" value="DctM"/>
</dbReference>
<evidence type="ECO:0000259" key="2">
    <source>
        <dbReference type="Pfam" id="PF06808"/>
    </source>
</evidence>
<keyword evidence="1" id="KW-0472">Membrane</keyword>
<feature type="transmembrane region" description="Helical" evidence="1">
    <location>
        <begin position="32"/>
        <end position="52"/>
    </location>
</feature>
<dbReference type="NCBIfam" id="TIGR02123">
    <property type="entry name" value="TRAP_fused"/>
    <property type="match status" value="1"/>
</dbReference>
<dbReference type="OrthoDB" id="9759894at2"/>
<name>A0A285UJT3_9STAP</name>
<protein>
    <submittedName>
        <fullName evidence="3">TRAP transporter 4TM/12TM fusion protein</fullName>
    </submittedName>
</protein>
<dbReference type="Pfam" id="PF06808">
    <property type="entry name" value="DctM"/>
    <property type="match status" value="1"/>
</dbReference>
<gene>
    <name evidence="3" type="ORF">SAMN05878391_1362</name>
</gene>
<feature type="transmembrane region" description="Helical" evidence="1">
    <location>
        <begin position="509"/>
        <end position="531"/>
    </location>
</feature>
<evidence type="ECO:0000313" key="3">
    <source>
        <dbReference type="EMBL" id="SOC41658.1"/>
    </source>
</evidence>
<sequence>MTKEPQVAPDTQEVLEKYDRDATTRQFDSKTIFWIVTIIAVLYSVFHLYMVFNPMPALQQRSIHVAVGLALIYMLYPMFKSQDRTKLPLFDWLLAGLSLFTAGYILVEYQAIVTERGGIPNNVDIAVAILAVLLILEAARRVTGLILPILALIFLAYPFFSHMDFLPNMMLTRPYSVGDIFGQLYLSTEGLYSTAIAASVNFIFLFILFGAFLQKSGMGQFFNDLAMALAGANKGGPAKVAVVSSGFMGSINGAAVANVVSTGAFTIPLMKKVGYHRNFAGAVEASASVGGQILPPIMGASAFIMAETTGINYGVIALAAVLPAILYYFAVIMQVHYRAGKRDLKGIPRADLPRIKEVLKDRGHLLIPIIGLIIMLFMNMPIPRAAIYTILLTIIVATLRKTTRMSLREIFDAMANGAQQALAVMIACAVVGIIIGVVSLTGFGAVMTSAIANIGAGSLFLTLFFTMIASMVLGMGLPSIPAYIITATMAAPALAEFGIPVLLAHMFVFYFGIFANVTPPVALAAFAGAGISGGDPMRTGFQALKLSIAGFLIPFIFIYEPALLMVDVEGLATNAREYPLASFFDIALVVLTTLIGLTALSAGLEGFFKTHVGVVSRIILIAAAVLSVVPEPFTDVAGVAIIIIVLLLNYMKWKRQDAPATTS</sequence>
<feature type="transmembrane region" description="Helical" evidence="1">
    <location>
        <begin position="58"/>
        <end position="76"/>
    </location>
</feature>
<evidence type="ECO:0000256" key="1">
    <source>
        <dbReference type="SAM" id="Phobius"/>
    </source>
</evidence>
<feature type="transmembrane region" description="Helical" evidence="1">
    <location>
        <begin position="311"/>
        <end position="332"/>
    </location>
</feature>
<reference evidence="4" key="1">
    <citation type="submission" date="2017-08" db="EMBL/GenBank/DDBJ databases">
        <authorList>
            <person name="Varghese N."/>
            <person name="Submissions S."/>
        </authorList>
    </citation>
    <scope>NUCLEOTIDE SEQUENCE [LARGE SCALE GENOMIC DNA]</scope>
    <source>
        <strain evidence="4">DSM 23173</strain>
    </source>
</reference>
<feature type="transmembrane region" description="Helical" evidence="1">
    <location>
        <begin position="119"/>
        <end position="136"/>
    </location>
</feature>
<feature type="transmembrane region" description="Helical" evidence="1">
    <location>
        <begin position="578"/>
        <end position="600"/>
    </location>
</feature>
<dbReference type="RefSeq" id="WP_097040452.1">
    <property type="nucleotide sequence ID" value="NZ_OBQF01000003.1"/>
</dbReference>
<keyword evidence="1" id="KW-1133">Transmembrane helix</keyword>
<dbReference type="AlphaFoldDB" id="A0A285UJT3"/>
<feature type="domain" description="TRAP C4-dicarboxylate transport system permease DctM subunit" evidence="2">
    <location>
        <begin position="130"/>
        <end position="568"/>
    </location>
</feature>
<feature type="transmembrane region" description="Helical" evidence="1">
    <location>
        <begin position="450"/>
        <end position="473"/>
    </location>
</feature>
<feature type="transmembrane region" description="Helical" evidence="1">
    <location>
        <begin position="612"/>
        <end position="630"/>
    </location>
</feature>
<feature type="transmembrane region" description="Helical" evidence="1">
    <location>
        <begin position="363"/>
        <end position="379"/>
    </location>
</feature>
<keyword evidence="1" id="KW-0812">Transmembrane</keyword>
<keyword evidence="4" id="KW-1185">Reference proteome</keyword>
<feature type="transmembrane region" description="Helical" evidence="1">
    <location>
        <begin position="480"/>
        <end position="503"/>
    </location>
</feature>
<organism evidence="3 4">
    <name type="scientific">Salinicoccus kekensis</name>
    <dbReference type="NCBI Taxonomy" id="714307"/>
    <lineage>
        <taxon>Bacteria</taxon>
        <taxon>Bacillati</taxon>
        <taxon>Bacillota</taxon>
        <taxon>Bacilli</taxon>
        <taxon>Bacillales</taxon>
        <taxon>Staphylococcaceae</taxon>
        <taxon>Salinicoccus</taxon>
    </lineage>
</organism>
<dbReference type="InterPro" id="IPR011853">
    <property type="entry name" value="TRAP_DctM-Dct_fused"/>
</dbReference>
<feature type="transmembrane region" description="Helical" evidence="1">
    <location>
        <begin position="191"/>
        <end position="213"/>
    </location>
</feature>
<feature type="transmembrane region" description="Helical" evidence="1">
    <location>
        <begin position="543"/>
        <end position="566"/>
    </location>
</feature>